<accession>A0A6N9THF3</accession>
<evidence type="ECO:0000256" key="5">
    <source>
        <dbReference type="RuleBase" id="RU000382"/>
    </source>
</evidence>
<proteinExistence type="inferred from homology"/>
<keyword evidence="6" id="KW-0808">Transferase</keyword>
<dbReference type="Pfam" id="PF00282">
    <property type="entry name" value="Pyridoxal_deC"/>
    <property type="match status" value="1"/>
</dbReference>
<keyword evidence="7" id="KW-1185">Reference proteome</keyword>
<sequence>MNYTLPKNFPENGLGDEVAFELISRIVRDKSANLGSAVSFAHMDPPPPKVAIETTRLNAQYNQNLLHPDLSPFATEAESIVIDWIADAFQMRNGHMCAGSTIANLTALWAAREHGAKSIVCSADAHLSVAKSAHILGLPCKKVATDKNGKMDVQALPDLSNAALVLTAGTTGRGAIDPLSGWHLEASKWVHVDAAWAGPLRLSRYRALLDGIESADSVAISAHKWLFQPKDSAICLFKAAESERSVSFSGSYLATPNVGVQGSRGAAGITLLATFLAMGQAGLDQKLHQCIKVAEQVAIGLDEFETTELCCMPQTGVFNWRPVFGVTEQLVQDLKGVSSKVMIEGQPWMRNVAANPHADAKKILNRIKTIVSRL</sequence>
<dbReference type="Gene3D" id="3.40.640.10">
    <property type="entry name" value="Type I PLP-dependent aspartate aminotransferase-like (Major domain)"/>
    <property type="match status" value="1"/>
</dbReference>
<evidence type="ECO:0000256" key="4">
    <source>
        <dbReference type="PIRSR" id="PIRSR602129-50"/>
    </source>
</evidence>
<gene>
    <name evidence="6" type="ORF">GTQ48_14675</name>
</gene>
<organism evidence="6 7">
    <name type="scientific">Alteromonas genovensis</name>
    <dbReference type="NCBI Taxonomy" id="471225"/>
    <lineage>
        <taxon>Bacteria</taxon>
        <taxon>Pseudomonadati</taxon>
        <taxon>Pseudomonadota</taxon>
        <taxon>Gammaproteobacteria</taxon>
        <taxon>Alteromonadales</taxon>
        <taxon>Alteromonadaceae</taxon>
        <taxon>Alteromonas/Salinimonas group</taxon>
        <taxon>Alteromonas</taxon>
    </lineage>
</organism>
<keyword evidence="6" id="KW-0032">Aminotransferase</keyword>
<dbReference type="InterPro" id="IPR015421">
    <property type="entry name" value="PyrdxlP-dep_Trfase_major"/>
</dbReference>
<dbReference type="PANTHER" id="PTHR42735:SF6">
    <property type="entry name" value="SPHINGOSINE-1-PHOSPHATE LYASE 1"/>
    <property type="match status" value="1"/>
</dbReference>
<dbReference type="GO" id="GO:0016020">
    <property type="term" value="C:membrane"/>
    <property type="evidence" value="ECO:0007669"/>
    <property type="project" value="GOC"/>
</dbReference>
<dbReference type="InterPro" id="IPR002129">
    <property type="entry name" value="PyrdxlP-dep_de-COase"/>
</dbReference>
<comment type="cofactor">
    <cofactor evidence="1 4 5">
        <name>pyridoxal 5'-phosphate</name>
        <dbReference type="ChEBI" id="CHEBI:597326"/>
    </cofactor>
</comment>
<dbReference type="RefSeq" id="WP_163107341.1">
    <property type="nucleotide sequence ID" value="NZ_JAAAWO010000012.1"/>
</dbReference>
<dbReference type="InterPro" id="IPR015424">
    <property type="entry name" value="PyrdxlP-dep_Trfase"/>
</dbReference>
<dbReference type="GO" id="GO:0008117">
    <property type="term" value="F:sphinganine-1-phosphate aldolase activity"/>
    <property type="evidence" value="ECO:0007669"/>
    <property type="project" value="TreeGrafter"/>
</dbReference>
<evidence type="ECO:0000313" key="6">
    <source>
        <dbReference type="EMBL" id="NDW16754.1"/>
    </source>
</evidence>
<dbReference type="GO" id="GO:0030170">
    <property type="term" value="F:pyridoxal phosphate binding"/>
    <property type="evidence" value="ECO:0007669"/>
    <property type="project" value="InterPro"/>
</dbReference>
<keyword evidence="3 5" id="KW-0456">Lyase</keyword>
<dbReference type="EMBL" id="JAAAWO010000012">
    <property type="protein sequence ID" value="NDW16754.1"/>
    <property type="molecule type" value="Genomic_DNA"/>
</dbReference>
<evidence type="ECO:0000256" key="2">
    <source>
        <dbReference type="ARBA" id="ARBA00022898"/>
    </source>
</evidence>
<evidence type="ECO:0000256" key="1">
    <source>
        <dbReference type="ARBA" id="ARBA00001933"/>
    </source>
</evidence>
<dbReference type="PANTHER" id="PTHR42735">
    <property type="match status" value="1"/>
</dbReference>
<protein>
    <submittedName>
        <fullName evidence="6">Aspartate aminotransferase family protein</fullName>
    </submittedName>
</protein>
<reference evidence="6 7" key="1">
    <citation type="submission" date="2020-01" db="EMBL/GenBank/DDBJ databases">
        <title>Genomes of bacteria type strains.</title>
        <authorList>
            <person name="Chen J."/>
            <person name="Zhu S."/>
            <person name="Yang J."/>
        </authorList>
    </citation>
    <scope>NUCLEOTIDE SEQUENCE [LARGE SCALE GENOMIC DNA]</scope>
    <source>
        <strain evidence="6 7">LMG 24078</strain>
    </source>
</reference>
<dbReference type="GO" id="GO:0008483">
    <property type="term" value="F:transaminase activity"/>
    <property type="evidence" value="ECO:0007669"/>
    <property type="project" value="UniProtKB-KW"/>
</dbReference>
<keyword evidence="2 4" id="KW-0663">Pyridoxal phosphate</keyword>
<dbReference type="GO" id="GO:0030149">
    <property type="term" value="P:sphingolipid catabolic process"/>
    <property type="evidence" value="ECO:0007669"/>
    <property type="project" value="TreeGrafter"/>
</dbReference>
<name>A0A6N9THF3_9ALTE</name>
<comment type="caution">
    <text evidence="6">The sequence shown here is derived from an EMBL/GenBank/DDBJ whole genome shotgun (WGS) entry which is preliminary data.</text>
</comment>
<dbReference type="Proteomes" id="UP000471381">
    <property type="component" value="Unassembled WGS sequence"/>
</dbReference>
<feature type="modified residue" description="N6-(pyridoxal phosphate)lysine" evidence="4">
    <location>
        <position position="224"/>
    </location>
</feature>
<evidence type="ECO:0000256" key="3">
    <source>
        <dbReference type="ARBA" id="ARBA00023239"/>
    </source>
</evidence>
<comment type="similarity">
    <text evidence="5">Belongs to the group II decarboxylase family.</text>
</comment>
<evidence type="ECO:0000313" key="7">
    <source>
        <dbReference type="Proteomes" id="UP000471381"/>
    </source>
</evidence>
<dbReference type="GO" id="GO:0019752">
    <property type="term" value="P:carboxylic acid metabolic process"/>
    <property type="evidence" value="ECO:0007669"/>
    <property type="project" value="InterPro"/>
</dbReference>
<dbReference type="InterPro" id="IPR050477">
    <property type="entry name" value="GrpII_AminoAcid_Decarb"/>
</dbReference>
<dbReference type="AlphaFoldDB" id="A0A6N9THF3"/>
<dbReference type="SUPFAM" id="SSF53383">
    <property type="entry name" value="PLP-dependent transferases"/>
    <property type="match status" value="1"/>
</dbReference>